<gene>
    <name evidence="1" type="ORF">G4Y79_14125</name>
</gene>
<sequence length="220" mass="23633">MFVISIAGCQAFSGEDLPATMQSDLMLNRTEVALIRAAADESRLNAVATAQAAGTSAAEFTAFNNALYATAQASGGAGTAPRLILQNEGGAMPIEMFDLSSGEMRFTQIGLTVAVRDQDRCFEEQSVNNIFWVGHFDRIYMVAVGLNIQSGTNIRVEWLHDGVFVHESVLVVPAFSAYQCIALEINPSNSPLEPGNWTASLFVNGEAQTSRSFTITTSPQ</sequence>
<dbReference type="KEGG" id="pmet:G4Y79_14125"/>
<protein>
    <submittedName>
        <fullName evidence="1">Uncharacterized protein</fullName>
    </submittedName>
</protein>
<organism evidence="1 2">
    <name type="scientific">Phototrophicus methaneseepsis</name>
    <dbReference type="NCBI Taxonomy" id="2710758"/>
    <lineage>
        <taxon>Bacteria</taxon>
        <taxon>Bacillati</taxon>
        <taxon>Chloroflexota</taxon>
        <taxon>Candidatus Thermofontia</taxon>
        <taxon>Phototrophicales</taxon>
        <taxon>Phototrophicaceae</taxon>
        <taxon>Phototrophicus</taxon>
    </lineage>
</organism>
<keyword evidence="2" id="KW-1185">Reference proteome</keyword>
<proteinExistence type="predicted"/>
<accession>A0A7S8E5P7</accession>
<dbReference type="RefSeq" id="WP_195168919.1">
    <property type="nucleotide sequence ID" value="NZ_CP062983.1"/>
</dbReference>
<dbReference type="EMBL" id="CP062983">
    <property type="protein sequence ID" value="QPC80844.1"/>
    <property type="molecule type" value="Genomic_DNA"/>
</dbReference>
<evidence type="ECO:0000313" key="2">
    <source>
        <dbReference type="Proteomes" id="UP000594468"/>
    </source>
</evidence>
<dbReference type="Proteomes" id="UP000594468">
    <property type="component" value="Chromosome"/>
</dbReference>
<dbReference type="AlphaFoldDB" id="A0A7S8E5P7"/>
<reference evidence="1 2" key="1">
    <citation type="submission" date="2020-02" db="EMBL/GenBank/DDBJ databases">
        <authorList>
            <person name="Zheng R.K."/>
            <person name="Sun C.M."/>
        </authorList>
    </citation>
    <scope>NUCLEOTIDE SEQUENCE [LARGE SCALE GENOMIC DNA]</scope>
    <source>
        <strain evidence="2">rifampicinis</strain>
    </source>
</reference>
<name>A0A7S8E5P7_9CHLR</name>
<evidence type="ECO:0000313" key="1">
    <source>
        <dbReference type="EMBL" id="QPC80844.1"/>
    </source>
</evidence>